<keyword evidence="1" id="KW-0732">Signal</keyword>
<dbReference type="SUPFAM" id="SSF56601">
    <property type="entry name" value="beta-lactamase/transpeptidase-like"/>
    <property type="match status" value="1"/>
</dbReference>
<dbReference type="EMBL" id="LT629748">
    <property type="protein sequence ID" value="SDS65209.1"/>
    <property type="molecule type" value="Genomic_DNA"/>
</dbReference>
<sequence>MKISGLRGLALTTVLLSAPGIATELPDPESVRTDQLQLMQGFPPPADKQITQAGFMRPYPNPRWSFHHARELFPSRRVARGNEGVYALPRADGLEQQIADLTFTGPDGEPMSFTQYLDSTYVDGVLIMQHGKVIFEQYQAGVPEDEPHILWSVTKSVVGLLATQLIEEGELNPDALVTDYLPELEGSGWHGATVQQVLNMTADIDYSEVYADRNSDVVKYSLAAGMSPVPPDYPGARDLYSYLPTITAGEDPHGKSFRYRTTHTEVLGWVLRRVTGLSTAALIEQRIWSKLGAEQDAYMLLDSKGTEWAGAGFNVTLRDLARFAEMVRLNGSFNGQQIVSPGVVDTIRAGADREIFKAAGRDYQPGYSYRNQWWISHNDDGAIEALGVHGQMIHINPGVGMVMVRLSSHPVASSAQTMPLTIPAMEALADLLRDNAP</sequence>
<evidence type="ECO:0000313" key="4">
    <source>
        <dbReference type="Proteomes" id="UP000243426"/>
    </source>
</evidence>
<reference evidence="4" key="1">
    <citation type="submission" date="2016-10" db="EMBL/GenBank/DDBJ databases">
        <authorList>
            <person name="Varghese N."/>
            <person name="Submissions S."/>
        </authorList>
    </citation>
    <scope>NUCLEOTIDE SEQUENCE [LARGE SCALE GENOMIC DNA]</scope>
    <source>
        <strain evidence="4">2SM5</strain>
    </source>
</reference>
<feature type="domain" description="Beta-lactamase-related" evidence="2">
    <location>
        <begin position="125"/>
        <end position="411"/>
    </location>
</feature>
<gene>
    <name evidence="3" type="ORF">SAMN05216198_2438</name>
</gene>
<dbReference type="InterPro" id="IPR050789">
    <property type="entry name" value="Diverse_Enzym_Activities"/>
</dbReference>
<dbReference type="PANTHER" id="PTHR43283:SF7">
    <property type="entry name" value="BETA-LACTAMASE-RELATED DOMAIN-CONTAINING PROTEIN"/>
    <property type="match status" value="1"/>
</dbReference>
<dbReference type="STRING" id="797277.SAMN05216198_2438"/>
<feature type="signal peptide" evidence="1">
    <location>
        <begin position="1"/>
        <end position="22"/>
    </location>
</feature>
<evidence type="ECO:0000313" key="3">
    <source>
        <dbReference type="EMBL" id="SDS65209.1"/>
    </source>
</evidence>
<dbReference type="InterPro" id="IPR001466">
    <property type="entry name" value="Beta-lactam-related"/>
</dbReference>
<evidence type="ECO:0000256" key="1">
    <source>
        <dbReference type="SAM" id="SignalP"/>
    </source>
</evidence>
<protein>
    <recommendedName>
        <fullName evidence="2">Beta-lactamase-related domain-containing protein</fullName>
    </recommendedName>
</protein>
<dbReference type="Pfam" id="PF00144">
    <property type="entry name" value="Beta-lactamase"/>
    <property type="match status" value="1"/>
</dbReference>
<dbReference type="OrthoDB" id="9814204at2"/>
<dbReference type="PANTHER" id="PTHR43283">
    <property type="entry name" value="BETA-LACTAMASE-RELATED"/>
    <property type="match status" value="1"/>
</dbReference>
<dbReference type="Gene3D" id="3.40.710.10">
    <property type="entry name" value="DD-peptidase/beta-lactamase superfamily"/>
    <property type="match status" value="1"/>
</dbReference>
<feature type="chain" id="PRO_5009261710" description="Beta-lactamase-related domain-containing protein" evidence="1">
    <location>
        <begin position="23"/>
        <end position="437"/>
    </location>
</feature>
<keyword evidence="4" id="KW-1185">Reference proteome</keyword>
<accession>A0A1H1TZY8</accession>
<dbReference type="Proteomes" id="UP000243426">
    <property type="component" value="Chromosome I"/>
</dbReference>
<organism evidence="3 4">
    <name type="scientific">Halopseudomonas litoralis</name>
    <dbReference type="NCBI Taxonomy" id="797277"/>
    <lineage>
        <taxon>Bacteria</taxon>
        <taxon>Pseudomonadati</taxon>
        <taxon>Pseudomonadota</taxon>
        <taxon>Gammaproteobacteria</taxon>
        <taxon>Pseudomonadales</taxon>
        <taxon>Pseudomonadaceae</taxon>
        <taxon>Halopseudomonas</taxon>
    </lineage>
</organism>
<evidence type="ECO:0000259" key="2">
    <source>
        <dbReference type="Pfam" id="PF00144"/>
    </source>
</evidence>
<dbReference type="InterPro" id="IPR012338">
    <property type="entry name" value="Beta-lactam/transpept-like"/>
</dbReference>
<dbReference type="AlphaFoldDB" id="A0A1H1TZY8"/>
<name>A0A1H1TZY8_9GAMM</name>
<dbReference type="RefSeq" id="WP_090273622.1">
    <property type="nucleotide sequence ID" value="NZ_LT629748.1"/>
</dbReference>
<proteinExistence type="predicted"/>